<reference evidence="4 5" key="1">
    <citation type="submission" date="2019-04" db="EMBL/GenBank/DDBJ databases">
        <title>Draft Whole-Genome sequence of the purple photosynthetic bacterium Rhodobacter capsulatus SP108 with an indigenous class A beta-lactamase.</title>
        <authorList>
            <person name="Robertson S."/>
            <person name="Meyer T.E."/>
            <person name="Kyndt J.A."/>
        </authorList>
    </citation>
    <scope>NUCLEOTIDE SEQUENCE [LARGE SCALE GENOMIC DNA]</scope>
    <source>
        <strain evidence="4 5">SP108</strain>
    </source>
</reference>
<evidence type="ECO:0000313" key="5">
    <source>
        <dbReference type="Proteomes" id="UP000310597"/>
    </source>
</evidence>
<evidence type="ECO:0000256" key="1">
    <source>
        <dbReference type="ARBA" id="ARBA00022741"/>
    </source>
</evidence>
<dbReference type="AlphaFoldDB" id="A0A4U1JUV3"/>
<dbReference type="OrthoDB" id="7318585at2"/>
<evidence type="ECO:0000313" key="4">
    <source>
        <dbReference type="EMBL" id="TKD23004.1"/>
    </source>
</evidence>
<feature type="domain" description="Cas10/Cmr2 second palm" evidence="3">
    <location>
        <begin position="186"/>
        <end position="312"/>
    </location>
</feature>
<dbReference type="RefSeq" id="WP_136905074.1">
    <property type="nucleotide sequence ID" value="NZ_SWJZ01000013.1"/>
</dbReference>
<dbReference type="InterPro" id="IPR043128">
    <property type="entry name" value="Rev_trsase/Diguanyl_cyclase"/>
</dbReference>
<comment type="caution">
    <text evidence="4">The sequence shown here is derived from an EMBL/GenBank/DDBJ whole genome shotgun (WGS) entry which is preliminary data.</text>
</comment>
<evidence type="ECO:0000259" key="3">
    <source>
        <dbReference type="Pfam" id="PF22335"/>
    </source>
</evidence>
<dbReference type="Proteomes" id="UP000310597">
    <property type="component" value="Unassembled WGS sequence"/>
</dbReference>
<proteinExistence type="predicted"/>
<gene>
    <name evidence="4" type="ORF">FBT96_04095</name>
</gene>
<dbReference type="GO" id="GO:0000166">
    <property type="term" value="F:nucleotide binding"/>
    <property type="evidence" value="ECO:0007669"/>
    <property type="project" value="UniProtKB-KW"/>
</dbReference>
<sequence length="449" mass="47996">MSRYLHVEGVNFDQTLFDTSDISTIRGASRACEDIVSHFRDQIGEKAVLACGASKLIAKTELLFADLVAGLPEDLKTLAGQLHFARGAGASLAAAEAEARLSQLRSWTAPRPLTGAVPCALSKTQPAVVDIGKKGLVSRSVADRRDYGRQHRKAVAAQTAFDPAPDFETLIRLSDGDVPLSAQNKMAVVHADGAGFGAALVKLQQEKGAEAGLKSFSDRAQEMQAGIIAQAVIWAAGWSGDVLQFEVLLAGGDDLMFVLPAWKLFDFLAGFHDWTADEAIEGSAVHFRLGAIIADRSTPIRQMTGLAFEAVDALRASGLPGSLCSIDVFESAAPPMDGLSAHRQRLYGVGHDDAMQAWPLAEAADLAAVLRYLRTTEDKDVIRRSQIYRALRDLPDLSAAAAEVAKRLDHYTERTAKASALRLPGVASDNPALHLAVAAQLWDYCGEAA</sequence>
<name>A0A4U1JUV3_RHOCA</name>
<keyword evidence="1" id="KW-0547">Nucleotide-binding</keyword>
<dbReference type="InterPro" id="IPR054767">
    <property type="entry name" value="Cas10-Cmr2_palm2"/>
</dbReference>
<dbReference type="Pfam" id="PF22335">
    <property type="entry name" value="Cas10-Cmr2_palm2"/>
    <property type="match status" value="1"/>
</dbReference>
<evidence type="ECO:0000256" key="2">
    <source>
        <dbReference type="ARBA" id="ARBA00023118"/>
    </source>
</evidence>
<protein>
    <recommendedName>
        <fullName evidence="3">Cas10/Cmr2 second palm domain-containing protein</fullName>
    </recommendedName>
</protein>
<dbReference type="EMBL" id="SWJZ01000013">
    <property type="protein sequence ID" value="TKD23004.1"/>
    <property type="molecule type" value="Genomic_DNA"/>
</dbReference>
<organism evidence="4 5">
    <name type="scientific">Rhodobacter capsulatus</name>
    <name type="common">Rhodopseudomonas capsulata</name>
    <dbReference type="NCBI Taxonomy" id="1061"/>
    <lineage>
        <taxon>Bacteria</taxon>
        <taxon>Pseudomonadati</taxon>
        <taxon>Pseudomonadota</taxon>
        <taxon>Alphaproteobacteria</taxon>
        <taxon>Rhodobacterales</taxon>
        <taxon>Rhodobacter group</taxon>
        <taxon>Rhodobacter</taxon>
    </lineage>
</organism>
<dbReference type="GO" id="GO:0051607">
    <property type="term" value="P:defense response to virus"/>
    <property type="evidence" value="ECO:0007669"/>
    <property type="project" value="UniProtKB-KW"/>
</dbReference>
<accession>A0A4U1JUV3</accession>
<dbReference type="Gene3D" id="3.30.70.270">
    <property type="match status" value="1"/>
</dbReference>
<keyword evidence="2" id="KW-0051">Antiviral defense</keyword>